<feature type="domain" description="Spore protein YkvP/CgeB glycosyl transferase-like" evidence="1">
    <location>
        <begin position="143"/>
        <end position="246"/>
    </location>
</feature>
<dbReference type="Pfam" id="PF13524">
    <property type="entry name" value="Glyco_trans_1_2"/>
    <property type="match status" value="1"/>
</dbReference>
<evidence type="ECO:0000313" key="3">
    <source>
        <dbReference type="Proteomes" id="UP000281261"/>
    </source>
</evidence>
<reference evidence="2 3" key="1">
    <citation type="submission" date="2018-06" db="EMBL/GenBank/DDBJ databases">
        <title>Extensive metabolic versatility and redundancy in microbially diverse, dynamic hydrothermal sediments.</title>
        <authorList>
            <person name="Dombrowski N."/>
            <person name="Teske A."/>
            <person name="Baker B.J."/>
        </authorList>
    </citation>
    <scope>NUCLEOTIDE SEQUENCE [LARGE SCALE GENOMIC DNA]</scope>
    <source>
        <strain evidence="2">B79_G16</strain>
    </source>
</reference>
<dbReference type="Proteomes" id="UP000281261">
    <property type="component" value="Unassembled WGS sequence"/>
</dbReference>
<comment type="caution">
    <text evidence="2">The sequence shown here is derived from an EMBL/GenBank/DDBJ whole genome shotgun (WGS) entry which is preliminary data.</text>
</comment>
<accession>A0A420ZCL9</accession>
<organism evidence="2 3">
    <name type="scientific">candidate division Kazan bacterium</name>
    <dbReference type="NCBI Taxonomy" id="2202143"/>
    <lineage>
        <taxon>Bacteria</taxon>
        <taxon>Bacteria division Kazan-3B-28</taxon>
    </lineage>
</organism>
<dbReference type="EMBL" id="QMNG01000009">
    <property type="protein sequence ID" value="RLC37217.1"/>
    <property type="molecule type" value="Genomic_DNA"/>
</dbReference>
<evidence type="ECO:0000313" key="2">
    <source>
        <dbReference type="EMBL" id="RLC37217.1"/>
    </source>
</evidence>
<dbReference type="AlphaFoldDB" id="A0A420ZCL9"/>
<sequence length="250" mass="29954">MNIAVIRNYVVEKEIMYALKQLGHNTKYISLLSPINAFKNIELIISTPWSHYPISKVNELRKKGVKIAYWSRATPSIEKELPKFIDTADYVFTPYKSKYNYLPLCASSNPEWELRHNYKWDVCSIVMHNEGHKGINKLKETYKNLKRKYIIVGPAWDRYPEFNSIYMKDYNQRYRYYWDSKISINILKSVDALPLRYFETCRCRCFPIFYESELLNEIYPTELLVTFNDNTKVSKIYEKIDYYLDESNNK</sequence>
<evidence type="ECO:0000259" key="1">
    <source>
        <dbReference type="Pfam" id="PF13524"/>
    </source>
</evidence>
<gene>
    <name evidence="2" type="ORF">DRH29_02780</name>
</gene>
<dbReference type="InterPro" id="IPR055259">
    <property type="entry name" value="YkvP/CgeB_Glyco_trans-like"/>
</dbReference>
<name>A0A420ZCL9_UNCK3</name>
<feature type="non-terminal residue" evidence="2">
    <location>
        <position position="250"/>
    </location>
</feature>
<protein>
    <recommendedName>
        <fullName evidence="1">Spore protein YkvP/CgeB glycosyl transferase-like domain-containing protein</fullName>
    </recommendedName>
</protein>
<proteinExistence type="predicted"/>